<evidence type="ECO:0000259" key="6">
    <source>
        <dbReference type="PROSITE" id="PS51898"/>
    </source>
</evidence>
<dbReference type="EMBL" id="JASOGN010000012">
    <property type="protein sequence ID" value="MDK6502443.1"/>
    <property type="molecule type" value="Genomic_DNA"/>
</dbReference>
<dbReference type="PANTHER" id="PTHR30349">
    <property type="entry name" value="PHAGE INTEGRASE-RELATED"/>
    <property type="match status" value="1"/>
</dbReference>
<dbReference type="AlphaFoldDB" id="A0A2I1WHS4"/>
<dbReference type="Proteomes" id="UP000235119">
    <property type="component" value="Unassembled WGS sequence"/>
</dbReference>
<dbReference type="InterPro" id="IPR002104">
    <property type="entry name" value="Integrase_catalytic"/>
</dbReference>
<dbReference type="InterPro" id="IPR011010">
    <property type="entry name" value="DNA_brk_join_enz"/>
</dbReference>
<keyword evidence="4" id="KW-0233">DNA recombination</keyword>
<organism evidence="9 10">
    <name type="scientific">Lactobacillus crispatus</name>
    <dbReference type="NCBI Taxonomy" id="47770"/>
    <lineage>
        <taxon>Bacteria</taxon>
        <taxon>Bacillati</taxon>
        <taxon>Bacillota</taxon>
        <taxon>Bacilli</taxon>
        <taxon>Lactobacillales</taxon>
        <taxon>Lactobacillaceae</taxon>
        <taxon>Lactobacillus</taxon>
    </lineage>
</organism>
<dbReference type="Proteomes" id="UP001230300">
    <property type="component" value="Unassembled WGS sequence"/>
</dbReference>
<reference evidence="9 10" key="1">
    <citation type="submission" date="2017-12" db="EMBL/GenBank/DDBJ databases">
        <title>Phylogenetic diversity of female urinary microbiome.</title>
        <authorList>
            <person name="Thomas-White K."/>
            <person name="Wolfe A.J."/>
        </authorList>
    </citation>
    <scope>NUCLEOTIDE SEQUENCE [LARGE SCALE GENOMIC DNA]</scope>
    <source>
        <strain evidence="9 10">UMB0085</strain>
    </source>
</reference>
<proteinExistence type="inferred from homology"/>
<gene>
    <name evidence="9" type="ORF">CYJ79_11160</name>
    <name evidence="8" type="ORF">QP235_04410</name>
</gene>
<dbReference type="Pfam" id="PF14659">
    <property type="entry name" value="Phage_int_SAM_3"/>
    <property type="match status" value="1"/>
</dbReference>
<dbReference type="InterPro" id="IPR044068">
    <property type="entry name" value="CB"/>
</dbReference>
<comment type="caution">
    <text evidence="9">The sequence shown here is derived from an EMBL/GenBank/DDBJ whole genome shotgun (WGS) entry which is preliminary data.</text>
</comment>
<protein>
    <submittedName>
        <fullName evidence="9">Site-specific integrase</fullName>
    </submittedName>
    <submittedName>
        <fullName evidence="8">Tyrosine-type recombinase/integrase</fullName>
    </submittedName>
</protein>
<evidence type="ECO:0000313" key="9">
    <source>
        <dbReference type="EMBL" id="PLT10366.1"/>
    </source>
</evidence>
<feature type="domain" description="Tyr recombinase" evidence="6">
    <location>
        <begin position="163"/>
        <end position="362"/>
    </location>
</feature>
<evidence type="ECO:0000313" key="10">
    <source>
        <dbReference type="Proteomes" id="UP000235119"/>
    </source>
</evidence>
<dbReference type="PROSITE" id="PS51898">
    <property type="entry name" value="TYR_RECOMBINASE"/>
    <property type="match status" value="1"/>
</dbReference>
<evidence type="ECO:0000256" key="3">
    <source>
        <dbReference type="ARBA" id="ARBA00023125"/>
    </source>
</evidence>
<feature type="domain" description="Core-binding (CB)" evidence="7">
    <location>
        <begin position="59"/>
        <end position="140"/>
    </location>
</feature>
<name>A0A2I1WHS4_9LACO</name>
<dbReference type="InterPro" id="IPR013762">
    <property type="entry name" value="Integrase-like_cat_sf"/>
</dbReference>
<dbReference type="Pfam" id="PF14657">
    <property type="entry name" value="Arm-DNA-bind_4"/>
    <property type="match status" value="1"/>
</dbReference>
<dbReference type="Gene3D" id="1.10.443.10">
    <property type="entry name" value="Intergrase catalytic core"/>
    <property type="match status" value="1"/>
</dbReference>
<reference evidence="8" key="2">
    <citation type="submission" date="2023-05" db="EMBL/GenBank/DDBJ databases">
        <title>Cataloging the Phylogenetic Diversity of Human Bladder Bacteria.</title>
        <authorList>
            <person name="Du J."/>
        </authorList>
    </citation>
    <scope>NUCLEOTIDE SEQUENCE</scope>
    <source>
        <strain evidence="8">UMB9226</strain>
    </source>
</reference>
<dbReference type="RefSeq" id="WP_005727911.1">
    <property type="nucleotide sequence ID" value="NZ_CP118067.1"/>
</dbReference>
<keyword evidence="2" id="KW-0229">DNA integration</keyword>
<dbReference type="InterPro" id="IPR010998">
    <property type="entry name" value="Integrase_recombinase_N"/>
</dbReference>
<dbReference type="Pfam" id="PF00589">
    <property type="entry name" value="Phage_integrase"/>
    <property type="match status" value="1"/>
</dbReference>
<dbReference type="GO" id="GO:0003677">
    <property type="term" value="F:DNA binding"/>
    <property type="evidence" value="ECO:0007669"/>
    <property type="project" value="UniProtKB-UniRule"/>
</dbReference>
<evidence type="ECO:0000256" key="5">
    <source>
        <dbReference type="PROSITE-ProRule" id="PRU01248"/>
    </source>
</evidence>
<evidence type="ECO:0000313" key="8">
    <source>
        <dbReference type="EMBL" id="MDK6502443.1"/>
    </source>
</evidence>
<comment type="similarity">
    <text evidence="1">Belongs to the 'phage' integrase family.</text>
</comment>
<evidence type="ECO:0000256" key="4">
    <source>
        <dbReference type="ARBA" id="ARBA00023172"/>
    </source>
</evidence>
<dbReference type="CDD" id="cd01189">
    <property type="entry name" value="INT_ICEBs1_C_like"/>
    <property type="match status" value="1"/>
</dbReference>
<dbReference type="InterPro" id="IPR050090">
    <property type="entry name" value="Tyrosine_recombinase_XerCD"/>
</dbReference>
<dbReference type="GO" id="GO:0006310">
    <property type="term" value="P:DNA recombination"/>
    <property type="evidence" value="ECO:0007669"/>
    <property type="project" value="UniProtKB-KW"/>
</dbReference>
<sequence length="370" mass="43452">MAHFEKRGTKWRAQVSWYDEQGKRCFKVKQGFLTKSAARKWANEMEVAKDDNQISNQDPIFAEYFKDWYETYKAPGTTNGTKNRYKQIYKLLTEYFGKTKLSKVTRHQYQEFMNQYGKNHVKGTVYKTNGSINSSIKDALAEGLIRTNFAERINLTWNNERTRKVDYLNFDQVQKLKESLLDGIKPSYISRYMLLTIIYTGMRPGEIRVLTWHDINFDDHTIHISKSWDYDNNKIIDYDSDEINKETKNRSSTRVIKVDQNLLDILSQLKSNNHERLFIDPDGKIPTSSAVNKVLRKQLKKLNISKENFHFHSLRHTHVAMLLFKGVSLYSISKRLGHSNMSITANTYAYMLDELKQKSDQQIVNILDEI</sequence>
<evidence type="ECO:0000256" key="1">
    <source>
        <dbReference type="ARBA" id="ARBA00008857"/>
    </source>
</evidence>
<dbReference type="EMBL" id="PKIW01000105">
    <property type="protein sequence ID" value="PLT10366.1"/>
    <property type="molecule type" value="Genomic_DNA"/>
</dbReference>
<evidence type="ECO:0000256" key="2">
    <source>
        <dbReference type="ARBA" id="ARBA00022908"/>
    </source>
</evidence>
<keyword evidence="3 5" id="KW-0238">DNA-binding</keyword>
<dbReference type="GO" id="GO:0015074">
    <property type="term" value="P:DNA integration"/>
    <property type="evidence" value="ECO:0007669"/>
    <property type="project" value="UniProtKB-KW"/>
</dbReference>
<dbReference type="InterPro" id="IPR004107">
    <property type="entry name" value="Integrase_SAM-like_N"/>
</dbReference>
<dbReference type="SUPFAM" id="SSF56349">
    <property type="entry name" value="DNA breaking-rejoining enzymes"/>
    <property type="match status" value="1"/>
</dbReference>
<dbReference type="PANTHER" id="PTHR30349:SF64">
    <property type="entry name" value="PROPHAGE INTEGRASE INTD-RELATED"/>
    <property type="match status" value="1"/>
</dbReference>
<dbReference type="PROSITE" id="PS51900">
    <property type="entry name" value="CB"/>
    <property type="match status" value="1"/>
</dbReference>
<evidence type="ECO:0000259" key="7">
    <source>
        <dbReference type="PROSITE" id="PS51900"/>
    </source>
</evidence>
<accession>A0A2I1WHS4</accession>
<dbReference type="Gene3D" id="1.10.150.130">
    <property type="match status" value="1"/>
</dbReference>
<dbReference type="InterPro" id="IPR028259">
    <property type="entry name" value="AP2-like_int_N"/>
</dbReference>